<reference evidence="9" key="1">
    <citation type="submission" date="2021-02" db="EMBL/GenBank/DDBJ databases">
        <authorList>
            <person name="Nowell W R."/>
        </authorList>
    </citation>
    <scope>NUCLEOTIDE SEQUENCE</scope>
</reference>
<feature type="domain" description="Glycoside hydrolase family 20 catalytic" evidence="7">
    <location>
        <begin position="81"/>
        <end position="189"/>
    </location>
</feature>
<feature type="non-terminal residue" evidence="9">
    <location>
        <position position="198"/>
    </location>
</feature>
<dbReference type="InterPro" id="IPR029019">
    <property type="entry name" value="HEX_eukaryotic_N"/>
</dbReference>
<proteinExistence type="inferred from homology"/>
<keyword evidence="4" id="KW-0378">Hydrolase</keyword>
<dbReference type="PANTHER" id="PTHR22600:SF21">
    <property type="entry name" value="BETA-HEXOSAMINIDASE A"/>
    <property type="match status" value="1"/>
</dbReference>
<dbReference type="Proteomes" id="UP000681720">
    <property type="component" value="Unassembled WGS sequence"/>
</dbReference>
<feature type="non-terminal residue" evidence="9">
    <location>
        <position position="1"/>
    </location>
</feature>
<evidence type="ECO:0000259" key="8">
    <source>
        <dbReference type="Pfam" id="PF14845"/>
    </source>
</evidence>
<dbReference type="GO" id="GO:0005764">
    <property type="term" value="C:lysosome"/>
    <property type="evidence" value="ECO:0007669"/>
    <property type="project" value="TreeGrafter"/>
</dbReference>
<dbReference type="Pfam" id="PF14845">
    <property type="entry name" value="Glycohydro_20b2"/>
    <property type="match status" value="1"/>
</dbReference>
<dbReference type="GO" id="GO:0030203">
    <property type="term" value="P:glycosaminoglycan metabolic process"/>
    <property type="evidence" value="ECO:0007669"/>
    <property type="project" value="TreeGrafter"/>
</dbReference>
<evidence type="ECO:0000256" key="2">
    <source>
        <dbReference type="ARBA" id="ARBA00006285"/>
    </source>
</evidence>
<dbReference type="InterPro" id="IPR015883">
    <property type="entry name" value="Glyco_hydro_20_cat"/>
</dbReference>
<sequence>ESRILLSVFILIQSKQCHTYPQLRDDQSYNLTIESSYGIIYAENVWGALNGIETFSQLLFITDDNYLATNASIYIQDWPRFPYRGILLDTARHFLPVPIIKQHLDAMASNKFNVLHWHITDDQSWPFVSETFPQLTEKGAFSSAHVYTPENVQDILEHARLRGIRTIPEFDTPGHVAALGRAFPEFLTDCYNGSMPCQ</sequence>
<evidence type="ECO:0000313" key="10">
    <source>
        <dbReference type="Proteomes" id="UP000681720"/>
    </source>
</evidence>
<dbReference type="PRINTS" id="PR00738">
    <property type="entry name" value="GLHYDRLASE20"/>
</dbReference>
<evidence type="ECO:0000259" key="7">
    <source>
        <dbReference type="Pfam" id="PF00728"/>
    </source>
</evidence>
<evidence type="ECO:0000313" key="9">
    <source>
        <dbReference type="EMBL" id="CAF5202884.1"/>
    </source>
</evidence>
<dbReference type="InterPro" id="IPR025705">
    <property type="entry name" value="Beta_hexosaminidase_sua/sub"/>
</dbReference>
<dbReference type="GO" id="GO:0005975">
    <property type="term" value="P:carbohydrate metabolic process"/>
    <property type="evidence" value="ECO:0007669"/>
    <property type="project" value="InterPro"/>
</dbReference>
<organism evidence="9 10">
    <name type="scientific">Rotaria magnacalcarata</name>
    <dbReference type="NCBI Taxonomy" id="392030"/>
    <lineage>
        <taxon>Eukaryota</taxon>
        <taxon>Metazoa</taxon>
        <taxon>Spiralia</taxon>
        <taxon>Gnathifera</taxon>
        <taxon>Rotifera</taxon>
        <taxon>Eurotatoria</taxon>
        <taxon>Bdelloidea</taxon>
        <taxon>Philodinida</taxon>
        <taxon>Philodinidae</taxon>
        <taxon>Rotaria</taxon>
    </lineage>
</organism>
<name>A0A8S3IMC5_9BILA</name>
<evidence type="ECO:0000256" key="1">
    <source>
        <dbReference type="ARBA" id="ARBA00001231"/>
    </source>
</evidence>
<evidence type="ECO:0000256" key="5">
    <source>
        <dbReference type="ARBA" id="ARBA00023180"/>
    </source>
</evidence>
<dbReference type="Gene3D" id="3.20.20.80">
    <property type="entry name" value="Glycosidases"/>
    <property type="match status" value="1"/>
</dbReference>
<dbReference type="PANTHER" id="PTHR22600">
    <property type="entry name" value="BETA-HEXOSAMINIDASE"/>
    <property type="match status" value="1"/>
</dbReference>
<evidence type="ECO:0000256" key="4">
    <source>
        <dbReference type="ARBA" id="ARBA00022801"/>
    </source>
</evidence>
<dbReference type="Gene3D" id="3.30.379.10">
    <property type="entry name" value="Chitobiase/beta-hexosaminidase domain 2-like"/>
    <property type="match status" value="1"/>
</dbReference>
<dbReference type="GO" id="GO:0004563">
    <property type="term" value="F:beta-N-acetylhexosaminidase activity"/>
    <property type="evidence" value="ECO:0007669"/>
    <property type="project" value="UniProtKB-EC"/>
</dbReference>
<evidence type="ECO:0000256" key="6">
    <source>
        <dbReference type="ARBA" id="ARBA00023295"/>
    </source>
</evidence>
<protein>
    <recommendedName>
        <fullName evidence="3">beta-N-acetylhexosaminidase</fullName>
        <ecNumber evidence="3">3.2.1.52</ecNumber>
    </recommendedName>
</protein>
<dbReference type="AlphaFoldDB" id="A0A8S3IMC5"/>
<feature type="domain" description="Beta-hexosaminidase eukaryotic type N-terminal" evidence="8">
    <location>
        <begin position="9"/>
        <end position="58"/>
    </location>
</feature>
<dbReference type="EC" id="3.2.1.52" evidence="3"/>
<dbReference type="InterPro" id="IPR029018">
    <property type="entry name" value="Hex-like_dom2"/>
</dbReference>
<dbReference type="EMBL" id="CAJOBJ010347102">
    <property type="protein sequence ID" value="CAF5202884.1"/>
    <property type="molecule type" value="Genomic_DNA"/>
</dbReference>
<dbReference type="GO" id="GO:0016020">
    <property type="term" value="C:membrane"/>
    <property type="evidence" value="ECO:0007669"/>
    <property type="project" value="TreeGrafter"/>
</dbReference>
<evidence type="ECO:0000256" key="3">
    <source>
        <dbReference type="ARBA" id="ARBA00012663"/>
    </source>
</evidence>
<accession>A0A8S3IMC5</accession>
<comment type="similarity">
    <text evidence="2">Belongs to the glycosyl hydrolase 20 family.</text>
</comment>
<dbReference type="GO" id="GO:0006689">
    <property type="term" value="P:ganglioside catabolic process"/>
    <property type="evidence" value="ECO:0007669"/>
    <property type="project" value="TreeGrafter"/>
</dbReference>
<keyword evidence="6" id="KW-0326">Glycosidase</keyword>
<gene>
    <name evidence="9" type="ORF">GIL414_LOCUS77201</name>
</gene>
<keyword evidence="5" id="KW-0325">Glycoprotein</keyword>
<comment type="catalytic activity">
    <reaction evidence="1">
        <text>Hydrolysis of terminal non-reducing N-acetyl-D-hexosamine residues in N-acetyl-beta-D-hexosaminides.</text>
        <dbReference type="EC" id="3.2.1.52"/>
    </reaction>
</comment>
<comment type="caution">
    <text evidence="9">The sequence shown here is derived from an EMBL/GenBank/DDBJ whole genome shotgun (WGS) entry which is preliminary data.</text>
</comment>
<dbReference type="InterPro" id="IPR017853">
    <property type="entry name" value="GH"/>
</dbReference>
<dbReference type="SUPFAM" id="SSF55545">
    <property type="entry name" value="beta-N-acetylhexosaminidase-like domain"/>
    <property type="match status" value="1"/>
</dbReference>
<dbReference type="SUPFAM" id="SSF51445">
    <property type="entry name" value="(Trans)glycosidases"/>
    <property type="match status" value="1"/>
</dbReference>
<dbReference type="Pfam" id="PF00728">
    <property type="entry name" value="Glyco_hydro_20"/>
    <property type="match status" value="1"/>
</dbReference>